<accession>A0ABM6NJX5</accession>
<name>A0ABM6NJX5_PSEO7</name>
<reference evidence="1 2" key="1">
    <citation type="submission" date="2015-06" db="EMBL/GenBank/DDBJ databases">
        <authorList>
            <person name="Xie B.-B."/>
            <person name="Rong J.-C."/>
            <person name="Qin Q.-L."/>
            <person name="Zhang Y.-Z."/>
        </authorList>
    </citation>
    <scope>NUCLEOTIDE SEQUENCE [LARGE SCALE GENOMIC DNA]</scope>
    <source>
        <strain evidence="1 2">JCM 20779</strain>
    </source>
</reference>
<dbReference type="Proteomes" id="UP000016521">
    <property type="component" value="Chromosome II"/>
</dbReference>
<organism evidence="1 2">
    <name type="scientific">Pseudoalteromonas piscicida</name>
    <dbReference type="NCBI Taxonomy" id="43662"/>
    <lineage>
        <taxon>Bacteria</taxon>
        <taxon>Pseudomonadati</taxon>
        <taxon>Pseudomonadota</taxon>
        <taxon>Gammaproteobacteria</taxon>
        <taxon>Alteromonadales</taxon>
        <taxon>Pseudoalteromonadaceae</taxon>
        <taxon>Pseudoalteromonas</taxon>
    </lineage>
</organism>
<keyword evidence="2" id="KW-1185">Reference proteome</keyword>
<evidence type="ECO:0000313" key="2">
    <source>
        <dbReference type="Proteomes" id="UP000016521"/>
    </source>
</evidence>
<protein>
    <submittedName>
        <fullName evidence="1">Uncharacterized protein</fullName>
    </submittedName>
</protein>
<gene>
    <name evidence="1" type="ORF">PPIS_b0057</name>
</gene>
<evidence type="ECO:0000313" key="1">
    <source>
        <dbReference type="EMBL" id="ATD09286.1"/>
    </source>
</evidence>
<proteinExistence type="predicted"/>
<sequence length="55" mass="6104">MEVNSTQLALKLAARKALIIQTRVIYLAKSARFSMLVLSLSSLIHFDLSTILRSA</sequence>
<dbReference type="EMBL" id="CP011925">
    <property type="protein sequence ID" value="ATD09286.1"/>
    <property type="molecule type" value="Genomic_DNA"/>
</dbReference>